<dbReference type="Pfam" id="PF07714">
    <property type="entry name" value="PK_Tyr_Ser-Thr"/>
    <property type="match status" value="1"/>
</dbReference>
<accession>A0A914GT45</accession>
<dbReference type="Proteomes" id="UP000887572">
    <property type="component" value="Unplaced"/>
</dbReference>
<feature type="region of interest" description="Disordered" evidence="1">
    <location>
        <begin position="780"/>
        <end position="809"/>
    </location>
</feature>
<feature type="region of interest" description="Disordered" evidence="1">
    <location>
        <begin position="1"/>
        <end position="77"/>
    </location>
</feature>
<reference evidence="4" key="1">
    <citation type="submission" date="2022-11" db="UniProtKB">
        <authorList>
            <consortium name="WormBaseParasite"/>
        </authorList>
    </citation>
    <scope>IDENTIFICATION</scope>
</reference>
<feature type="region of interest" description="Disordered" evidence="1">
    <location>
        <begin position="363"/>
        <end position="385"/>
    </location>
</feature>
<dbReference type="FunFam" id="3.30.200.20:FF:000607">
    <property type="entry name" value="Nuclear receptor-binding protein 2a"/>
    <property type="match status" value="1"/>
</dbReference>
<evidence type="ECO:0000313" key="4">
    <source>
        <dbReference type="WBParaSite" id="Gr19_v10_g10152.t1"/>
    </source>
</evidence>
<dbReference type="GO" id="GO:0005524">
    <property type="term" value="F:ATP binding"/>
    <property type="evidence" value="ECO:0007669"/>
    <property type="project" value="InterPro"/>
</dbReference>
<dbReference type="InterPro" id="IPR001245">
    <property type="entry name" value="Ser-Thr/Tyr_kinase_cat_dom"/>
</dbReference>
<dbReference type="WBParaSite" id="Gr19_v10_g10152.t1">
    <property type="protein sequence ID" value="Gr19_v10_g10152.t1"/>
    <property type="gene ID" value="Gr19_v10_g10152"/>
</dbReference>
<dbReference type="Gene3D" id="1.10.510.10">
    <property type="entry name" value="Transferase(Phosphotransferase) domain 1"/>
    <property type="match status" value="1"/>
</dbReference>
<dbReference type="AlphaFoldDB" id="A0A914GT45"/>
<dbReference type="InterPro" id="IPR011009">
    <property type="entry name" value="Kinase-like_dom_sf"/>
</dbReference>
<dbReference type="SUPFAM" id="SSF56112">
    <property type="entry name" value="Protein kinase-like (PK-like)"/>
    <property type="match status" value="1"/>
</dbReference>
<organism evidence="3 4">
    <name type="scientific">Globodera rostochiensis</name>
    <name type="common">Golden nematode worm</name>
    <name type="synonym">Heterodera rostochiensis</name>
    <dbReference type="NCBI Taxonomy" id="31243"/>
    <lineage>
        <taxon>Eukaryota</taxon>
        <taxon>Metazoa</taxon>
        <taxon>Ecdysozoa</taxon>
        <taxon>Nematoda</taxon>
        <taxon>Chromadorea</taxon>
        <taxon>Rhabditida</taxon>
        <taxon>Tylenchina</taxon>
        <taxon>Tylenchomorpha</taxon>
        <taxon>Tylenchoidea</taxon>
        <taxon>Heteroderidae</taxon>
        <taxon>Heteroderinae</taxon>
        <taxon>Globodera</taxon>
    </lineage>
</organism>
<proteinExistence type="predicted"/>
<evidence type="ECO:0000256" key="1">
    <source>
        <dbReference type="SAM" id="MobiDB-lite"/>
    </source>
</evidence>
<dbReference type="InterPro" id="IPR000719">
    <property type="entry name" value="Prot_kinase_dom"/>
</dbReference>
<evidence type="ECO:0000313" key="3">
    <source>
        <dbReference type="Proteomes" id="UP000887572"/>
    </source>
</evidence>
<dbReference type="InterPro" id="IPR050588">
    <property type="entry name" value="WNK_Ser-Thr_kinase"/>
</dbReference>
<protein>
    <submittedName>
        <fullName evidence="4">Protein kinase domain-containing protein</fullName>
    </submittedName>
</protein>
<dbReference type="GO" id="GO:0004672">
    <property type="term" value="F:protein kinase activity"/>
    <property type="evidence" value="ECO:0007669"/>
    <property type="project" value="InterPro"/>
</dbReference>
<feature type="domain" description="Protein kinase" evidence="2">
    <location>
        <begin position="89"/>
        <end position="446"/>
    </location>
</feature>
<dbReference type="PANTHER" id="PTHR13902">
    <property type="entry name" value="SERINE/THREONINE-PROTEIN KINASE WNK WITH NO LYSINE -RELATED"/>
    <property type="match status" value="1"/>
</dbReference>
<feature type="region of interest" description="Disordered" evidence="1">
    <location>
        <begin position="435"/>
        <end position="455"/>
    </location>
</feature>
<dbReference type="Gene3D" id="3.30.200.20">
    <property type="entry name" value="Phosphorylase Kinase, domain 1"/>
    <property type="match status" value="1"/>
</dbReference>
<feature type="compositionally biased region" description="Basic and acidic residues" evidence="1">
    <location>
        <begin position="445"/>
        <end position="455"/>
    </location>
</feature>
<evidence type="ECO:0000259" key="2">
    <source>
        <dbReference type="PROSITE" id="PS50011"/>
    </source>
</evidence>
<feature type="compositionally biased region" description="Gly residues" evidence="1">
    <location>
        <begin position="7"/>
        <end position="21"/>
    </location>
</feature>
<dbReference type="PROSITE" id="PS50011">
    <property type="entry name" value="PROTEIN_KINASE_DOM"/>
    <property type="match status" value="1"/>
</dbReference>
<keyword evidence="3" id="KW-1185">Reference proteome</keyword>
<feature type="compositionally biased region" description="Acidic residues" evidence="1">
    <location>
        <begin position="64"/>
        <end position="77"/>
    </location>
</feature>
<sequence length="809" mass="85014">MTVESGGVEGGGDGAADGGGSSTTDGDAPPKKPPSEQPPRPATPSAAGGGRPAETGCKLLCDTDAGDPDDPEDDEILEESPCKRWSKRREKVKQRDVPGIDAAYLAMDNETGNEVVWNEVLFSERKNFRDQEEKIRAVFDNLIRLEHPNLVKFHKYWMDTKSDKPRIIFITEYMSSGSMSRFLQRARSSGSLLNIKAWKNWTRQILSALSYLHSCDPPIVHANLTSTSVFIQQNGLVKIGCVAPKTIHHHVKTFRENIKNVHYLAPEYDHQTETTIQADIYSFGVCALEMATTGALQSGCFNGASTSATTASTGLPSTASTSALLGTVAAAAAAAAIEKEKTAEPGGVAAPACGISSSASSSMLPVPAGNGVQPPQGSGAAGGGGGGSCFHMVTEEMVQKALHSLDQPEQKQFIERCLEHDPARRANVIELLDRLGPPEPDPDDTFDHNQHSQHEDGYITNHHHPHNFVVSAATNTASANVTSVDTNSLPPSITTALTTAPVTITKNTATVAPAPVPSITTSNATQTLSSATTTTTTTISSTIATIMTGSLTTTTAVTNNNINGGGNINGMLNALGNGGGGIAAVTTATTATDEGYHTNQSIVDGGGAGQTSLMNTNAFVNAVGGSAFGSSLHGHGHAETTVNGGCGTVVDPANVGIVQLPQNRETRQVVQLHAELLEPDSEGVATKLRVQLQLDDQMNRQLTASLREGDTADSLAADLVQNGFVSEANSSKVCELLTNVMSSRTVQLQQLRGRRGSSAASAEESSLPLVFKEVMNVDGGNGRIVGEKEEAKGTTTTRRRASPTHIQQQ</sequence>
<name>A0A914GT45_GLORO</name>